<evidence type="ECO:0008006" key="4">
    <source>
        <dbReference type="Google" id="ProtNLM"/>
    </source>
</evidence>
<name>A0ABP3B1D1_9LIST</name>
<comment type="caution">
    <text evidence="2">The sequence shown here is derived from an EMBL/GenBank/DDBJ whole genome shotgun (WGS) entry which is preliminary data.</text>
</comment>
<dbReference type="InterPro" id="IPR038620">
    <property type="entry name" value="YdcP-like_sf"/>
</dbReference>
<evidence type="ECO:0000313" key="3">
    <source>
        <dbReference type="Proteomes" id="UP000019249"/>
    </source>
</evidence>
<dbReference type="EMBL" id="AODF01000007">
    <property type="protein sequence ID" value="EUJ33131.1"/>
    <property type="molecule type" value="Genomic_DNA"/>
</dbReference>
<protein>
    <recommendedName>
        <fullName evidence="4">Conjugative transposon protein</fullName>
    </recommendedName>
</protein>
<dbReference type="Gene3D" id="2.40.50.390">
    <property type="entry name" value="Conjugative transposon protein, DUF961"/>
    <property type="match status" value="1"/>
</dbReference>
<proteinExistence type="predicted"/>
<sequence>MAIKINKQNPLTEDRLDVQKTLGKLEFLGYEDDRLKTEDGEYTGEVDAVRAGVFSENLNDVLVVFLPPTLEKQEIGYKKEVVLEGVQLSPYTTFSLSRNNVVQFKVQAEAIKPIETANQNANKPSDDKKQAQKA</sequence>
<organism evidence="2 3">
    <name type="scientific">Listeria floridensis FSL S10-1187</name>
    <dbReference type="NCBI Taxonomy" id="1265817"/>
    <lineage>
        <taxon>Bacteria</taxon>
        <taxon>Bacillati</taxon>
        <taxon>Bacillota</taxon>
        <taxon>Bacilli</taxon>
        <taxon>Bacillales</taxon>
        <taxon>Listeriaceae</taxon>
        <taxon>Listeria</taxon>
    </lineage>
</organism>
<keyword evidence="3" id="KW-1185">Reference proteome</keyword>
<feature type="region of interest" description="Disordered" evidence="1">
    <location>
        <begin position="113"/>
        <end position="134"/>
    </location>
</feature>
<reference evidence="2 3" key="1">
    <citation type="journal article" date="2014" name="Int. J. Syst. Evol. Microbiol.">
        <title>Listeria floridensis sp. nov., Listeria aquatica sp. nov., Listeria cornellensis sp. nov., Listeria riparia sp. nov. and Listeria grandensis sp. nov., from agricultural and natural environments.</title>
        <authorList>
            <person name="den Bakker H.C."/>
            <person name="Warchocki S."/>
            <person name="Wright E.M."/>
            <person name="Allred A.F."/>
            <person name="Ahlstrom C."/>
            <person name="Manuel C.S."/>
            <person name="Stasiewicz M.J."/>
            <person name="Burrell A."/>
            <person name="Roof S."/>
            <person name="Strawn L."/>
            <person name="Fortes E.D."/>
            <person name="Nightingale K.K."/>
            <person name="Kephart D."/>
            <person name="Wiedmann M."/>
        </authorList>
    </citation>
    <scope>NUCLEOTIDE SEQUENCE [LARGE SCALE GENOMIC DNA]</scope>
    <source>
        <strain evidence="2 3">FSL S10-1187</strain>
    </source>
</reference>
<accession>A0ABP3B1D1</accession>
<dbReference type="Proteomes" id="UP000019249">
    <property type="component" value="Unassembled WGS sequence"/>
</dbReference>
<evidence type="ECO:0000313" key="2">
    <source>
        <dbReference type="EMBL" id="EUJ33131.1"/>
    </source>
</evidence>
<feature type="compositionally biased region" description="Basic and acidic residues" evidence="1">
    <location>
        <begin position="124"/>
        <end position="134"/>
    </location>
</feature>
<evidence type="ECO:0000256" key="1">
    <source>
        <dbReference type="SAM" id="MobiDB-lite"/>
    </source>
</evidence>
<dbReference type="RefSeq" id="WP_036096514.1">
    <property type="nucleotide sequence ID" value="NZ_AODF01000007.1"/>
</dbReference>
<gene>
    <name evidence="2" type="ORF">MFLO_04290</name>
</gene>